<dbReference type="Proteomes" id="UP000321523">
    <property type="component" value="Unassembled WGS sequence"/>
</dbReference>
<dbReference type="EMBL" id="BJYZ01000009">
    <property type="protein sequence ID" value="GEO38286.1"/>
    <property type="molecule type" value="Genomic_DNA"/>
</dbReference>
<dbReference type="AlphaFoldDB" id="A0A512DP95"/>
<keyword evidence="3" id="KW-1185">Reference proteome</keyword>
<gene>
    <name evidence="2" type="ORF">SAE02_24340</name>
</gene>
<protein>
    <submittedName>
        <fullName evidence="2">Uncharacterized protein</fullName>
    </submittedName>
</protein>
<keyword evidence="1" id="KW-0812">Transmembrane</keyword>
<name>A0A512DP95_9PROT</name>
<reference evidence="2 3" key="1">
    <citation type="submission" date="2019-07" db="EMBL/GenBank/DDBJ databases">
        <title>Whole genome shotgun sequence of Skermanella aerolata NBRC 106429.</title>
        <authorList>
            <person name="Hosoyama A."/>
            <person name="Uohara A."/>
            <person name="Ohji S."/>
            <person name="Ichikawa N."/>
        </authorList>
    </citation>
    <scope>NUCLEOTIDE SEQUENCE [LARGE SCALE GENOMIC DNA]</scope>
    <source>
        <strain evidence="2 3">NBRC 106429</strain>
    </source>
</reference>
<dbReference type="OrthoDB" id="10002400at2"/>
<organism evidence="2 3">
    <name type="scientific">Skermanella aerolata</name>
    <dbReference type="NCBI Taxonomy" id="393310"/>
    <lineage>
        <taxon>Bacteria</taxon>
        <taxon>Pseudomonadati</taxon>
        <taxon>Pseudomonadota</taxon>
        <taxon>Alphaproteobacteria</taxon>
        <taxon>Rhodospirillales</taxon>
        <taxon>Azospirillaceae</taxon>
        <taxon>Skermanella</taxon>
    </lineage>
</organism>
<feature type="transmembrane region" description="Helical" evidence="1">
    <location>
        <begin position="50"/>
        <end position="73"/>
    </location>
</feature>
<dbReference type="RefSeq" id="WP_147040361.1">
    <property type="nucleotide sequence ID" value="NZ_BJYZ01000009.1"/>
</dbReference>
<evidence type="ECO:0000256" key="1">
    <source>
        <dbReference type="SAM" id="Phobius"/>
    </source>
</evidence>
<sequence length="119" mass="12195">MNRTLIAGLAVFLCWQPLSVEAGMIRTGNALVVDVADTVEIQPETPYDTILPIVVGLGAIAGVVGFNVLALGVEALPGGLAYGAGATVPAEMSVAMSRVYAVTSAVVGAWVANHLYDQP</sequence>
<comment type="caution">
    <text evidence="2">The sequence shown here is derived from an EMBL/GenBank/DDBJ whole genome shotgun (WGS) entry which is preliminary data.</text>
</comment>
<evidence type="ECO:0000313" key="2">
    <source>
        <dbReference type="EMBL" id="GEO38286.1"/>
    </source>
</evidence>
<keyword evidence="1" id="KW-1133">Transmembrane helix</keyword>
<accession>A0A512DP95</accession>
<keyword evidence="1" id="KW-0472">Membrane</keyword>
<proteinExistence type="predicted"/>
<evidence type="ECO:0000313" key="3">
    <source>
        <dbReference type="Proteomes" id="UP000321523"/>
    </source>
</evidence>